<accession>A0ACC3CY49</accession>
<keyword evidence="2" id="KW-1185">Reference proteome</keyword>
<comment type="caution">
    <text evidence="1">The sequence shown here is derived from an EMBL/GenBank/DDBJ whole genome shotgun (WGS) entry which is preliminary data.</text>
</comment>
<proteinExistence type="predicted"/>
<gene>
    <name evidence="1" type="ORF">LTS18_011969</name>
</gene>
<dbReference type="EMBL" id="JAWDJW010009855">
    <property type="protein sequence ID" value="KAK3054509.1"/>
    <property type="molecule type" value="Genomic_DNA"/>
</dbReference>
<feature type="non-terminal residue" evidence="1">
    <location>
        <position position="1"/>
    </location>
</feature>
<sequence>RCLNVPSTSAAGQGFNVARMGEESGVGSAGDEVECPICAGQNATVRAIRRAQVESAGRHELFLDALGRSRDKFGTVSEWFGRGVLSVPGVE</sequence>
<name>A0ACC3CY49_9PEZI</name>
<reference evidence="1" key="1">
    <citation type="submission" date="2024-09" db="EMBL/GenBank/DDBJ databases">
        <title>Black Yeasts Isolated from many extreme environments.</title>
        <authorList>
            <person name="Coleine C."/>
            <person name="Stajich J.E."/>
            <person name="Selbmann L."/>
        </authorList>
    </citation>
    <scope>NUCLEOTIDE SEQUENCE</scope>
    <source>
        <strain evidence="1">CCFEE 5737</strain>
    </source>
</reference>
<organism evidence="1 2">
    <name type="scientific">Coniosporium uncinatum</name>
    <dbReference type="NCBI Taxonomy" id="93489"/>
    <lineage>
        <taxon>Eukaryota</taxon>
        <taxon>Fungi</taxon>
        <taxon>Dikarya</taxon>
        <taxon>Ascomycota</taxon>
        <taxon>Pezizomycotina</taxon>
        <taxon>Dothideomycetes</taxon>
        <taxon>Dothideomycetes incertae sedis</taxon>
        <taxon>Coniosporium</taxon>
    </lineage>
</organism>
<dbReference type="Proteomes" id="UP001186974">
    <property type="component" value="Unassembled WGS sequence"/>
</dbReference>
<protein>
    <submittedName>
        <fullName evidence="1">Uncharacterized protein</fullName>
    </submittedName>
</protein>
<evidence type="ECO:0000313" key="1">
    <source>
        <dbReference type="EMBL" id="KAK3054509.1"/>
    </source>
</evidence>
<evidence type="ECO:0000313" key="2">
    <source>
        <dbReference type="Proteomes" id="UP001186974"/>
    </source>
</evidence>